<dbReference type="InterPro" id="IPR009012">
    <property type="entry name" value="GrpE_head"/>
</dbReference>
<evidence type="ECO:0000313" key="7">
    <source>
        <dbReference type="Proteomes" id="UP000176404"/>
    </source>
</evidence>
<evidence type="ECO:0000256" key="4">
    <source>
        <dbReference type="RuleBase" id="RU004478"/>
    </source>
</evidence>
<dbReference type="InterPro" id="IPR013805">
    <property type="entry name" value="GrpE_CC"/>
</dbReference>
<comment type="subcellular location">
    <subcellularLocation>
        <location evidence="3">Cytoplasm</location>
    </subcellularLocation>
</comment>
<dbReference type="AlphaFoldDB" id="A0A1F8BAA4"/>
<comment type="caution">
    <text evidence="6">The sequence shown here is derived from an EMBL/GenBank/DDBJ whole genome shotgun (WGS) entry which is preliminary data.</text>
</comment>
<evidence type="ECO:0000256" key="2">
    <source>
        <dbReference type="ARBA" id="ARBA00023186"/>
    </source>
</evidence>
<comment type="similarity">
    <text evidence="1 3 4">Belongs to the GrpE family.</text>
</comment>
<dbReference type="Gene3D" id="2.30.22.10">
    <property type="entry name" value="Head domain of nucleotide exchange factor GrpE"/>
    <property type="match status" value="1"/>
</dbReference>
<keyword evidence="3" id="KW-0346">Stress response</keyword>
<dbReference type="Pfam" id="PF01025">
    <property type="entry name" value="GrpE"/>
    <property type="match status" value="1"/>
</dbReference>
<keyword evidence="3" id="KW-0963">Cytoplasm</keyword>
<dbReference type="Proteomes" id="UP000176404">
    <property type="component" value="Unassembled WGS sequence"/>
</dbReference>
<evidence type="ECO:0000313" key="6">
    <source>
        <dbReference type="EMBL" id="OGM60870.1"/>
    </source>
</evidence>
<dbReference type="STRING" id="1802517.A2892_04415"/>
<dbReference type="GO" id="GO:0051087">
    <property type="term" value="F:protein-folding chaperone binding"/>
    <property type="evidence" value="ECO:0007669"/>
    <property type="project" value="InterPro"/>
</dbReference>
<gene>
    <name evidence="3" type="primary">grpE</name>
    <name evidence="6" type="ORF">A2892_04415</name>
</gene>
<evidence type="ECO:0000256" key="5">
    <source>
        <dbReference type="SAM" id="Coils"/>
    </source>
</evidence>
<dbReference type="SUPFAM" id="SSF51064">
    <property type="entry name" value="Head domain of nucleotide exchange factor GrpE"/>
    <property type="match status" value="1"/>
</dbReference>
<dbReference type="PRINTS" id="PR00773">
    <property type="entry name" value="GRPEPROTEIN"/>
</dbReference>
<dbReference type="HAMAP" id="MF_01151">
    <property type="entry name" value="GrpE"/>
    <property type="match status" value="1"/>
</dbReference>
<evidence type="ECO:0000256" key="1">
    <source>
        <dbReference type="ARBA" id="ARBA00009054"/>
    </source>
</evidence>
<dbReference type="PANTHER" id="PTHR21237:SF23">
    <property type="entry name" value="GRPE PROTEIN HOMOLOG, MITOCHONDRIAL"/>
    <property type="match status" value="1"/>
</dbReference>
<protein>
    <recommendedName>
        <fullName evidence="3">Protein GrpE</fullName>
    </recommendedName>
    <alternativeName>
        <fullName evidence="3">HSP-70 cofactor</fullName>
    </alternativeName>
</protein>
<sequence length="164" mass="18724">MGKDKKIKREEKDSLKLNELKNQLARALADYDNLRKRVEKEKEDLGKIIAINIVLKVLPIFDMLEDAQRHLKDSGVAMILSEFAKILKGEGIEKIKVERGMKFDENLHEAVEMVKGGRKGEIAEEVLPGWQFTGGGVIREAKVKVYGEEVKKKDLERKMAEEYA</sequence>
<keyword evidence="2 3" id="KW-0143">Chaperone</keyword>
<name>A0A1F8BAA4_9BACT</name>
<proteinExistence type="inferred from homology"/>
<keyword evidence="5" id="KW-0175">Coiled coil</keyword>
<dbReference type="SUPFAM" id="SSF58014">
    <property type="entry name" value="Coiled-coil domain of nucleotide exchange factor GrpE"/>
    <property type="match status" value="1"/>
</dbReference>
<dbReference type="GO" id="GO:0005737">
    <property type="term" value="C:cytoplasm"/>
    <property type="evidence" value="ECO:0007669"/>
    <property type="project" value="UniProtKB-SubCell"/>
</dbReference>
<dbReference type="InterPro" id="IPR000740">
    <property type="entry name" value="GrpE"/>
</dbReference>
<accession>A0A1F8BAA4</accession>
<comment type="function">
    <text evidence="3">Participates actively in the response to hyperosmotic and heat shock by preventing the aggregation of stress-denatured proteins, in association with DnaK and GrpE. It is the nucleotide exchange factor for DnaK and may function as a thermosensor. Unfolded proteins bind initially to DnaJ; upon interaction with the DnaJ-bound protein, DnaK hydrolyzes its bound ATP, resulting in the formation of a stable complex. GrpE releases ADP from DnaK; ATP binding to DnaK triggers the release of the substrate protein, thus completing the reaction cycle. Several rounds of ATP-dependent interactions between DnaJ, DnaK and GrpE are required for fully efficient folding.</text>
</comment>
<organism evidence="6 7">
    <name type="scientific">Candidatus Woesebacteria bacterium RIFCSPLOWO2_01_FULL_39_10b</name>
    <dbReference type="NCBI Taxonomy" id="1802517"/>
    <lineage>
        <taxon>Bacteria</taxon>
        <taxon>Candidatus Woeseibacteriota</taxon>
    </lineage>
</organism>
<dbReference type="GO" id="GO:0006457">
    <property type="term" value="P:protein folding"/>
    <property type="evidence" value="ECO:0007669"/>
    <property type="project" value="InterPro"/>
</dbReference>
<reference evidence="6 7" key="1">
    <citation type="journal article" date="2016" name="Nat. Commun.">
        <title>Thousands of microbial genomes shed light on interconnected biogeochemical processes in an aquifer system.</title>
        <authorList>
            <person name="Anantharaman K."/>
            <person name="Brown C.T."/>
            <person name="Hug L.A."/>
            <person name="Sharon I."/>
            <person name="Castelle C.J."/>
            <person name="Probst A.J."/>
            <person name="Thomas B.C."/>
            <person name="Singh A."/>
            <person name="Wilkins M.J."/>
            <person name="Karaoz U."/>
            <person name="Brodie E.L."/>
            <person name="Williams K.H."/>
            <person name="Hubbard S.S."/>
            <person name="Banfield J.F."/>
        </authorList>
    </citation>
    <scope>NUCLEOTIDE SEQUENCE [LARGE SCALE GENOMIC DNA]</scope>
</reference>
<dbReference type="PANTHER" id="PTHR21237">
    <property type="entry name" value="GRPE PROTEIN"/>
    <property type="match status" value="1"/>
</dbReference>
<comment type="subunit">
    <text evidence="3">Homodimer.</text>
</comment>
<evidence type="ECO:0000256" key="3">
    <source>
        <dbReference type="HAMAP-Rule" id="MF_01151"/>
    </source>
</evidence>
<dbReference type="Gene3D" id="3.90.20.20">
    <property type="match status" value="1"/>
</dbReference>
<dbReference type="EMBL" id="MGHD01000002">
    <property type="protein sequence ID" value="OGM60870.1"/>
    <property type="molecule type" value="Genomic_DNA"/>
</dbReference>
<dbReference type="GO" id="GO:0000774">
    <property type="term" value="F:adenyl-nucleotide exchange factor activity"/>
    <property type="evidence" value="ECO:0007669"/>
    <property type="project" value="InterPro"/>
</dbReference>
<feature type="coiled-coil region" evidence="5">
    <location>
        <begin position="17"/>
        <end position="44"/>
    </location>
</feature>
<dbReference type="GO" id="GO:0051082">
    <property type="term" value="F:unfolded protein binding"/>
    <property type="evidence" value="ECO:0007669"/>
    <property type="project" value="TreeGrafter"/>
</dbReference>
<dbReference type="GO" id="GO:0042803">
    <property type="term" value="F:protein homodimerization activity"/>
    <property type="evidence" value="ECO:0007669"/>
    <property type="project" value="InterPro"/>
</dbReference>